<name>A0A210PRP3_MIZYE</name>
<feature type="compositionally biased region" description="Basic and acidic residues" evidence="1">
    <location>
        <begin position="64"/>
        <end position="80"/>
    </location>
</feature>
<protein>
    <submittedName>
        <fullName evidence="2">Uncharacterized protein</fullName>
    </submittedName>
</protein>
<keyword evidence="3" id="KW-1185">Reference proteome</keyword>
<feature type="compositionally biased region" description="Polar residues" evidence="1">
    <location>
        <begin position="81"/>
        <end position="91"/>
    </location>
</feature>
<dbReference type="AlphaFoldDB" id="A0A210PRP3"/>
<evidence type="ECO:0000313" key="2">
    <source>
        <dbReference type="EMBL" id="OWF39160.1"/>
    </source>
</evidence>
<dbReference type="OrthoDB" id="6080610at2759"/>
<comment type="caution">
    <text evidence="2">The sequence shown here is derived from an EMBL/GenBank/DDBJ whole genome shotgun (WGS) entry which is preliminary data.</text>
</comment>
<feature type="compositionally biased region" description="Basic residues" evidence="1">
    <location>
        <begin position="425"/>
        <end position="442"/>
    </location>
</feature>
<feature type="compositionally biased region" description="Basic and acidic residues" evidence="1">
    <location>
        <begin position="448"/>
        <end position="459"/>
    </location>
</feature>
<proteinExistence type="predicted"/>
<dbReference type="EMBL" id="NEDP02005539">
    <property type="protein sequence ID" value="OWF39160.1"/>
    <property type="molecule type" value="Genomic_DNA"/>
</dbReference>
<feature type="region of interest" description="Disordered" evidence="1">
    <location>
        <begin position="384"/>
        <end position="459"/>
    </location>
</feature>
<feature type="compositionally biased region" description="Low complexity" evidence="1">
    <location>
        <begin position="159"/>
        <end position="182"/>
    </location>
</feature>
<accession>A0A210PRP3</accession>
<feature type="compositionally biased region" description="Polar residues" evidence="1">
    <location>
        <begin position="139"/>
        <end position="148"/>
    </location>
</feature>
<sequence length="508" mass="57295">MEMPVNLVRSHTHHWTFPSTPRHRPVVSSPKVRGIDLWHIISYRPRDRKRPIMVPPVNTPESLSRSESRSDISSQKDSRTSRNSGKSSAGTGQRIPILGPTRQQTEIYFKNVRRRERTSCSLRGMNINVPLPSEHSTFRKSPSEGSAKSSDRSSDLDPSDSPSKFKATLSKLTSSSLSSLPKRNYSTSFDPDQQGYNDIRFLAELVKPLQYRLRVSKKERKEKVIIPSKHGYHPRSQSPTFKRLLEATEKLNVLCENDSLEGQVRRDYSHINNDVDAPLVPLKNGERLARVTNARVKPSHTTPYITDVTTNTNTVPKTDNIHTIPEKLEIPKHFPKSEDVISEEGDITDSSSTKSDEAYFKVDFKEEDAHAELHLFLPYISEPVTGRGTSPESKNGATNGKAGNGGRVTLPSIPRQSNMMSQKTFSKKANNKNTVKKKKKKMDNRCPSAKDNDRKVNDHLNDVPTLISMNYENGHHERRDPHADDTICDVANCPFHSLMAVARAETYV</sequence>
<dbReference type="Proteomes" id="UP000242188">
    <property type="component" value="Unassembled WGS sequence"/>
</dbReference>
<gene>
    <name evidence="2" type="ORF">KP79_PYT07163</name>
</gene>
<reference evidence="2 3" key="1">
    <citation type="journal article" date="2017" name="Nat. Ecol. Evol.">
        <title>Scallop genome provides insights into evolution of bilaterian karyotype and development.</title>
        <authorList>
            <person name="Wang S."/>
            <person name="Zhang J."/>
            <person name="Jiao W."/>
            <person name="Li J."/>
            <person name="Xun X."/>
            <person name="Sun Y."/>
            <person name="Guo X."/>
            <person name="Huan P."/>
            <person name="Dong B."/>
            <person name="Zhang L."/>
            <person name="Hu X."/>
            <person name="Sun X."/>
            <person name="Wang J."/>
            <person name="Zhao C."/>
            <person name="Wang Y."/>
            <person name="Wang D."/>
            <person name="Huang X."/>
            <person name="Wang R."/>
            <person name="Lv J."/>
            <person name="Li Y."/>
            <person name="Zhang Z."/>
            <person name="Liu B."/>
            <person name="Lu W."/>
            <person name="Hui Y."/>
            <person name="Liang J."/>
            <person name="Zhou Z."/>
            <person name="Hou R."/>
            <person name="Li X."/>
            <person name="Liu Y."/>
            <person name="Li H."/>
            <person name="Ning X."/>
            <person name="Lin Y."/>
            <person name="Zhao L."/>
            <person name="Xing Q."/>
            <person name="Dou J."/>
            <person name="Li Y."/>
            <person name="Mao J."/>
            <person name="Guo H."/>
            <person name="Dou H."/>
            <person name="Li T."/>
            <person name="Mu C."/>
            <person name="Jiang W."/>
            <person name="Fu Q."/>
            <person name="Fu X."/>
            <person name="Miao Y."/>
            <person name="Liu J."/>
            <person name="Yu Q."/>
            <person name="Li R."/>
            <person name="Liao H."/>
            <person name="Li X."/>
            <person name="Kong Y."/>
            <person name="Jiang Z."/>
            <person name="Chourrout D."/>
            <person name="Li R."/>
            <person name="Bao Z."/>
        </authorList>
    </citation>
    <scope>NUCLEOTIDE SEQUENCE [LARGE SCALE GENOMIC DNA]</scope>
    <source>
        <strain evidence="2 3">PY_sf001</strain>
    </source>
</reference>
<organism evidence="2 3">
    <name type="scientific">Mizuhopecten yessoensis</name>
    <name type="common">Japanese scallop</name>
    <name type="synonym">Patinopecten yessoensis</name>
    <dbReference type="NCBI Taxonomy" id="6573"/>
    <lineage>
        <taxon>Eukaryota</taxon>
        <taxon>Metazoa</taxon>
        <taxon>Spiralia</taxon>
        <taxon>Lophotrochozoa</taxon>
        <taxon>Mollusca</taxon>
        <taxon>Bivalvia</taxon>
        <taxon>Autobranchia</taxon>
        <taxon>Pteriomorphia</taxon>
        <taxon>Pectinida</taxon>
        <taxon>Pectinoidea</taxon>
        <taxon>Pectinidae</taxon>
        <taxon>Mizuhopecten</taxon>
    </lineage>
</organism>
<feature type="region of interest" description="Disordered" evidence="1">
    <location>
        <begin position="50"/>
        <end position="191"/>
    </location>
</feature>
<evidence type="ECO:0000256" key="1">
    <source>
        <dbReference type="SAM" id="MobiDB-lite"/>
    </source>
</evidence>
<feature type="compositionally biased region" description="Polar residues" evidence="1">
    <location>
        <begin position="414"/>
        <end position="424"/>
    </location>
</feature>
<evidence type="ECO:0000313" key="3">
    <source>
        <dbReference type="Proteomes" id="UP000242188"/>
    </source>
</evidence>